<evidence type="ECO:0000313" key="2">
    <source>
        <dbReference type="Proteomes" id="UP000007756"/>
    </source>
</evidence>
<dbReference type="InterPro" id="IPR006901">
    <property type="entry name" value="TrmK"/>
</dbReference>
<dbReference type="Gene3D" id="3.40.50.150">
    <property type="entry name" value="Vaccinia Virus protein VP39"/>
    <property type="match status" value="1"/>
</dbReference>
<dbReference type="GeneID" id="66608992"/>
<evidence type="ECO:0000313" key="1">
    <source>
        <dbReference type="EMBL" id="ADK87222.1"/>
    </source>
</evidence>
<dbReference type="AlphaFoldDB" id="A0A0H3DND1"/>
<reference evidence="1 2" key="1">
    <citation type="journal article" date="2010" name="Appl. Environ. Microbiol.">
        <title>Targeted chromosomal knockouts in Mycoplasma pneumoniae.</title>
        <authorList>
            <person name="Krishnakumar R."/>
            <person name="Assad-Garcia N."/>
            <person name="Benders G.A."/>
            <person name="Phan Q."/>
            <person name="Montague M.G."/>
            <person name="Glass J.I."/>
        </authorList>
    </citation>
    <scope>NUCLEOTIDE SEQUENCE [LARGE SCALE GENOMIC DNA]</scope>
    <source>
        <strain evidence="2">ATCC 15531 / DSM 22911 / NBRC 14401 / NCTC 10119 / FH</strain>
    </source>
</reference>
<dbReference type="eggNOG" id="COG2384">
    <property type="taxonomic scope" value="Bacteria"/>
</dbReference>
<dbReference type="Proteomes" id="UP000007756">
    <property type="component" value="Chromosome"/>
</dbReference>
<dbReference type="RefSeq" id="WP_014574955.1">
    <property type="nucleotide sequence ID" value="NZ_CP010546.1"/>
</dbReference>
<dbReference type="PATRIC" id="fig|722438.3.peg.392"/>
<dbReference type="SUPFAM" id="SSF53335">
    <property type="entry name" value="S-adenosyl-L-methionine-dependent methyltransferases"/>
    <property type="match status" value="1"/>
</dbReference>
<dbReference type="Pfam" id="PF04816">
    <property type="entry name" value="TrmK"/>
    <property type="match status" value="1"/>
</dbReference>
<dbReference type="HOGENOM" id="CLU_071037_2_1_14"/>
<dbReference type="EMBL" id="CP002077">
    <property type="protein sequence ID" value="ADK87222.1"/>
    <property type="molecule type" value="Genomic_DNA"/>
</dbReference>
<dbReference type="STRING" id="722438.F539_01965"/>
<dbReference type="GO" id="GO:0160105">
    <property type="term" value="F:tRNA (adenine(22)-N1)-methyltransferase activity"/>
    <property type="evidence" value="ECO:0007669"/>
    <property type="project" value="InterPro"/>
</dbReference>
<dbReference type="CDD" id="cd02440">
    <property type="entry name" value="AdoMet_MTases"/>
    <property type="match status" value="1"/>
</dbReference>
<dbReference type="PaxDb" id="722438-MPNE_0407"/>
<sequence length="219" mass="24620">MKRRISTIANLVLQQKPKAFYDIGCGHGYLARELVQQNPSLVGVNSDISANALGAAKGLLKDHTNMHFITSDGFDLLPNLNLDPAVGVIAGLGGLKIMQILAQHNNFLKHFVLQPQSNIIELRRFLSANQWTITTETLVEERGFIYLVLAVDKTKAQTQYLTEEQMILGPHLVNFTDKQMLVKYYNGLLKNFTARLNPSQFDSQVIHVLNKIIKAYERS</sequence>
<dbReference type="InterPro" id="IPR029063">
    <property type="entry name" value="SAM-dependent_MTases_sf"/>
</dbReference>
<name>A0A0H3DND1_MYCPB</name>
<dbReference type="KEGG" id="mpj:MPNE_0407"/>
<protein>
    <submittedName>
        <fullName evidence="1">Uncharacterized protein</fullName>
    </submittedName>
</protein>
<proteinExistence type="predicted"/>
<dbReference type="PANTHER" id="PTHR38451">
    <property type="entry name" value="TRNA (ADENINE(22)-N(1))-METHYLTRANSFERASE"/>
    <property type="match status" value="1"/>
</dbReference>
<dbReference type="PANTHER" id="PTHR38451:SF1">
    <property type="entry name" value="TRNA (ADENINE(22)-N(1))-METHYLTRANSFERASE"/>
    <property type="match status" value="1"/>
</dbReference>
<organism evidence="1 2">
    <name type="scientific">Mycoplasmoides pneumoniae (strain ATCC 15531 / DSM 23978 / CIP 103766 / NBRC 14401 / NCTC 10119 / FH)</name>
    <name type="common">Mycoplasma pneumoniae</name>
    <dbReference type="NCBI Taxonomy" id="722438"/>
    <lineage>
        <taxon>Bacteria</taxon>
        <taxon>Bacillati</taxon>
        <taxon>Mycoplasmatota</taxon>
        <taxon>Mycoplasmoidales</taxon>
        <taxon>Mycoplasmoidaceae</taxon>
        <taxon>Mycoplasmoides</taxon>
    </lineage>
</organism>
<accession>A0A0H3DND1</accession>
<gene>
    <name evidence="1" type="ordered locus">MPNE_0407</name>
</gene>